<name>A0A374MJM1_9FIRM</name>
<evidence type="ECO:0000313" key="2">
    <source>
        <dbReference type="Proteomes" id="UP000262524"/>
    </source>
</evidence>
<sequence>MNQKYSSYHNLIQCCSDFGFMPNIVLCTMENSLIYRFCQEKIGIGIDADVHPEKELLAGLRKIELYDAIPWKINLVFRKNTVNDKVISRLQEICCNLD</sequence>
<dbReference type="Proteomes" id="UP000262524">
    <property type="component" value="Unassembled WGS sequence"/>
</dbReference>
<dbReference type="RefSeq" id="WP_117983912.1">
    <property type="nucleotide sequence ID" value="NZ_QSOE01000301.1"/>
</dbReference>
<gene>
    <name evidence="1" type="ORF">DXD91_16930</name>
</gene>
<dbReference type="AlphaFoldDB" id="A0A374MJM1"/>
<evidence type="ECO:0000313" key="1">
    <source>
        <dbReference type="EMBL" id="RGI71671.1"/>
    </source>
</evidence>
<organism evidence="1 2">
    <name type="scientific">Anaerobutyricum hallii</name>
    <dbReference type="NCBI Taxonomy" id="39488"/>
    <lineage>
        <taxon>Bacteria</taxon>
        <taxon>Bacillati</taxon>
        <taxon>Bacillota</taxon>
        <taxon>Clostridia</taxon>
        <taxon>Lachnospirales</taxon>
        <taxon>Lachnospiraceae</taxon>
        <taxon>Anaerobutyricum</taxon>
    </lineage>
</organism>
<protein>
    <recommendedName>
        <fullName evidence="3">LysR substrate-binding domain-containing protein</fullName>
    </recommendedName>
</protein>
<accession>A0A374MJM1</accession>
<proteinExistence type="predicted"/>
<comment type="caution">
    <text evidence="1">The sequence shown here is derived from an EMBL/GenBank/DDBJ whole genome shotgun (WGS) entry which is preliminary data.</text>
</comment>
<dbReference type="EMBL" id="QSOE01000301">
    <property type="protein sequence ID" value="RGI71671.1"/>
    <property type="molecule type" value="Genomic_DNA"/>
</dbReference>
<reference evidence="1 2" key="1">
    <citation type="submission" date="2018-08" db="EMBL/GenBank/DDBJ databases">
        <title>A genome reference for cultivated species of the human gut microbiota.</title>
        <authorList>
            <person name="Zou Y."/>
            <person name="Xue W."/>
            <person name="Luo G."/>
        </authorList>
    </citation>
    <scope>NUCLEOTIDE SEQUENCE [LARGE SCALE GENOMIC DNA]</scope>
    <source>
        <strain evidence="1 2">TM10-1AC</strain>
    </source>
</reference>
<evidence type="ECO:0008006" key="3">
    <source>
        <dbReference type="Google" id="ProtNLM"/>
    </source>
</evidence>